<dbReference type="EMBL" id="CAFBMV010000007">
    <property type="protein sequence ID" value="CAB4927811.1"/>
    <property type="molecule type" value="Genomic_DNA"/>
</dbReference>
<evidence type="ECO:0000313" key="3">
    <source>
        <dbReference type="EMBL" id="CAB4927811.1"/>
    </source>
</evidence>
<sequence length="186" mass="19821">MKKALAVFGISISLLTGSILPASAHVSSQSKGFTLVAGQSSRLWLSLGHGCTYKDLKYPTSIFKVVVPASAGKPTPEFHYGFKTSVVASAEVDAKNAPLNYTVTWTAKTVSHAIDDGTFYDFGLKLKWDATPQTIAFPTTQICYAPGKKPLYLQWTITDGSTKPATVDTEFGPAPTVSTIAAPTTK</sequence>
<organism evidence="3">
    <name type="scientific">freshwater metagenome</name>
    <dbReference type="NCBI Taxonomy" id="449393"/>
    <lineage>
        <taxon>unclassified sequences</taxon>
        <taxon>metagenomes</taxon>
        <taxon>ecological metagenomes</taxon>
    </lineage>
</organism>
<dbReference type="EMBL" id="CAFBQL010000007">
    <property type="protein sequence ID" value="CAB5061639.1"/>
    <property type="molecule type" value="Genomic_DNA"/>
</dbReference>
<dbReference type="AlphaFoldDB" id="A0A6J7IB23"/>
<dbReference type="EMBL" id="CAFBLE010000009">
    <property type="protein sequence ID" value="CAB4872246.1"/>
    <property type="molecule type" value="Genomic_DNA"/>
</dbReference>
<name>A0A6J7IB23_9ZZZZ</name>
<proteinExistence type="predicted"/>
<reference evidence="3" key="1">
    <citation type="submission" date="2020-05" db="EMBL/GenBank/DDBJ databases">
        <authorList>
            <person name="Chiriac C."/>
            <person name="Salcher M."/>
            <person name="Ghai R."/>
            <person name="Kavagutti S V."/>
        </authorList>
    </citation>
    <scope>NUCLEOTIDE SEQUENCE</scope>
</reference>
<dbReference type="EMBL" id="CAEZZC010000012">
    <property type="protein sequence ID" value="CAB4753615.1"/>
    <property type="molecule type" value="Genomic_DNA"/>
</dbReference>
<gene>
    <name evidence="1" type="ORF">UFOPK2822_00976</name>
    <name evidence="2" type="ORF">UFOPK3346_01100</name>
    <name evidence="3" type="ORF">UFOPK3670_01085</name>
    <name evidence="4" type="ORF">UFOPK4308_01131</name>
</gene>
<evidence type="ECO:0000313" key="1">
    <source>
        <dbReference type="EMBL" id="CAB4753615.1"/>
    </source>
</evidence>
<dbReference type="InterPro" id="IPR038507">
    <property type="entry name" value="YcnI-like_sf"/>
</dbReference>
<accession>A0A6J7IB23</accession>
<dbReference type="Gene3D" id="2.60.40.2230">
    <property type="entry name" value="Uncharacterised protein YcnI-like PF07987, DUF1775"/>
    <property type="match status" value="1"/>
</dbReference>
<evidence type="ECO:0000313" key="2">
    <source>
        <dbReference type="EMBL" id="CAB4872246.1"/>
    </source>
</evidence>
<evidence type="ECO:0000313" key="4">
    <source>
        <dbReference type="EMBL" id="CAB5061639.1"/>
    </source>
</evidence>
<protein>
    <submittedName>
        <fullName evidence="3">Unannotated protein</fullName>
    </submittedName>
</protein>